<feature type="non-terminal residue" evidence="2">
    <location>
        <position position="1992"/>
    </location>
</feature>
<feature type="non-terminal residue" evidence="2">
    <location>
        <position position="1"/>
    </location>
</feature>
<proteinExistence type="predicted"/>
<evidence type="ECO:0000256" key="1">
    <source>
        <dbReference type="SAM" id="MobiDB-lite"/>
    </source>
</evidence>
<feature type="region of interest" description="Disordered" evidence="1">
    <location>
        <begin position="231"/>
        <end position="252"/>
    </location>
</feature>
<keyword evidence="3" id="KW-1185">Reference proteome</keyword>
<evidence type="ECO:0000313" key="2">
    <source>
        <dbReference type="EMBL" id="CAK0849447.1"/>
    </source>
</evidence>
<gene>
    <name evidence="2" type="ORF">PCOR1329_LOCUS42130</name>
</gene>
<feature type="compositionally biased region" description="Basic residues" evidence="1">
    <location>
        <begin position="1902"/>
        <end position="1912"/>
    </location>
</feature>
<accession>A0ABN9TTC9</accession>
<dbReference type="EMBL" id="CAUYUJ010015060">
    <property type="protein sequence ID" value="CAK0849447.1"/>
    <property type="molecule type" value="Genomic_DNA"/>
</dbReference>
<feature type="region of interest" description="Disordered" evidence="1">
    <location>
        <begin position="1069"/>
        <end position="1113"/>
    </location>
</feature>
<feature type="compositionally biased region" description="Basic and acidic residues" evidence="1">
    <location>
        <begin position="1837"/>
        <end position="1846"/>
    </location>
</feature>
<feature type="region of interest" description="Disordered" evidence="1">
    <location>
        <begin position="1805"/>
        <end position="1851"/>
    </location>
</feature>
<name>A0ABN9TTC9_9DINO</name>
<comment type="caution">
    <text evidence="2">The sequence shown here is derived from an EMBL/GenBank/DDBJ whole genome shotgun (WGS) entry which is preliminary data.</text>
</comment>
<feature type="region of interest" description="Disordered" evidence="1">
    <location>
        <begin position="1891"/>
        <end position="1918"/>
    </location>
</feature>
<evidence type="ECO:0000313" key="3">
    <source>
        <dbReference type="Proteomes" id="UP001189429"/>
    </source>
</evidence>
<dbReference type="Proteomes" id="UP001189429">
    <property type="component" value="Unassembled WGS sequence"/>
</dbReference>
<sequence>ILVLNGDALKDFPRYNGAVHAAGPGCESKEKRTALGPKLYRYLLGADNSISVLIEQTDPRDYAAVDGANVLLKFLETERFAKSSFHELPKAFDAFFDLAHFERKGEEPMAAFSTAMEVARRNLGEAGPGANISSSELGYHALKLCVLDTDLRNLAFARADETFNFGKISTTLKNLFPRGGFFNGRIDGEVGESAAASGQAAGENPGIFKGKGKGGGKLKDKRCSRCGRMDRDASVSGQAGKPINGKRRGKGARCEARARTTSTCCSRGYDIMVGNLDSDPIVPDMPELDLMISSDLVPASLVDSGASIAVAGRGWLDRVEAELAKSNFFEILGDMVGLTSRKDFAELGANLYMRENGHWADFQGLGVHGKELVKLPGGRAGLDLFDYDRESHESEPFFERFRVGEMQLELGASAPARVAELLKNGSKGIFNKGTLERTDKLMKGHPVIFDVLRDNLKTFPWEMLAKGAHFSRVASKGGHANATPSDASVGVNFNGPRTQSDFEFLIKTFEPQMVSVAFPRAPFSNLREFQRAQGMGDRVGDLIDEFRPLVDFSAKVFRIQAEGALLSRASAWPDILEKTLASAGAHGLARRTDLEKLGIGDDATRVLDKRTMRAVAEESKLGKDLIDVRVLRQNEAIPVPRGAARRICAMCTDEGVPADFSDAYADDPNVTSVELAARYPTDTVVAIYVKEPKLQTAFPATVPLLGSRPEALKPDDRESDAVHRDLHREGESFGVEPPHITTGQWGALRKPHLNLSHPSAHALTRRLKSYGVPQKVLDVVDKMDRVVCEELGGPSTTRSANLKLSTEFNENVFLDEADVIRSGTARLMAMVIVDDASSFRVIIPTAAVRSMMVRGAFAASRKDGYHGLALRRQSGTGHRFLRKDHFKRLNRDMQLAKSDDPSAWTSVIASTRNNRIRRNGFTPYQYVLGRSPHAPASLIEAMEGDRRQLAAKGAAFFEDGPRRAEQIRCGEWAVFELDSDGAVRRATVGRYRPPRGPCGPGQLAFYLREVRHVNWNRLQGEHGRRGPAIVLAAEGHARRYTSATVGCRFSRLLSRCDMLLAVKPRPTLQKGFVDERGPGPDVSGGQRDRRRKKDDGDADAEDAVGDAPANKTRTHPKYHHYLEMETTSRTLEMRRDPEMKMTCKMSRLTNHLCLMQLGGGVPRTWARPLCRAIRSNSLGEKDSQHLHRRLVLEGPCASDHCQTTSKQIADASACAAKLSSTVKNCSRDAFAARRTDAAKKQIAPKSCRQLRSTPPEWRTAFDASDLEEWRKRVQCDAVEWPSEREFEQHPLKAKSRNIAPGYKDMQLFAGEWETNAPTLADAATAVIIQEAACQSGWRRARGARDGMAIRPRRDCPEGEWGIYGSNDAPLLWYEEHRDAILSLPGASRSELRPALFIFRDERGELIGLIGAQVDDDLVAGSPEFISNQLAEQREVLLRQVQNLLDFNKLVSDAKTDRVDITFQKLDNAIVVAVGGSSHGNVGKTRTVGYPDVEAIISHQASCAAYMAAKTLAAVEAVESGDLLRQHLVELHHGLGYRTHMDDVKAIEVVEVAECKSLYDLPQKRAAVPSEKRLLIDIESLRNDTESTNVASKWVNAIQMLADCLTMQGARAGDCMRRVLRTDESTKCPMAKQVISEQRMELKGQRGEYNAPKHYLRWRMMLGQREGDVYCEKLKDMVDWSGLGIVAKRRGIPTHARKLLTIYAPNKEALERYEKDFTEKHNLKKTDTTDDIEHYEDVNITSGENQNADEPVDLDDVKEINMADAAGAETEEIGGGAAGASAALVACAACRMVADQCECQPRTRKKANHNIPVPNDGDESVEIPGQAEQSGGLTTRKKTTELPMDKARRQHERSKYASYRQAEHDLGDVLDQDVLEAYLQVVAGCSKCRRASRDTEDIPKGKGTGKGKGKLRTSSRVDPDECVHPADQLSIVGANQYKVPRVGDASPHAGDAILELEWGRTARRGPLWGGPNGSGWIACPRTEVEIVGVALFR</sequence>
<protein>
    <submittedName>
        <fullName evidence="2">Uncharacterized protein</fullName>
    </submittedName>
</protein>
<organism evidence="2 3">
    <name type="scientific">Prorocentrum cordatum</name>
    <dbReference type="NCBI Taxonomy" id="2364126"/>
    <lineage>
        <taxon>Eukaryota</taxon>
        <taxon>Sar</taxon>
        <taxon>Alveolata</taxon>
        <taxon>Dinophyceae</taxon>
        <taxon>Prorocentrales</taxon>
        <taxon>Prorocentraceae</taxon>
        <taxon>Prorocentrum</taxon>
    </lineage>
</organism>
<reference evidence="2" key="1">
    <citation type="submission" date="2023-10" db="EMBL/GenBank/DDBJ databases">
        <authorList>
            <person name="Chen Y."/>
            <person name="Shah S."/>
            <person name="Dougan E. K."/>
            <person name="Thang M."/>
            <person name="Chan C."/>
        </authorList>
    </citation>
    <scope>NUCLEOTIDE SEQUENCE [LARGE SCALE GENOMIC DNA]</scope>
</reference>